<gene>
    <name evidence="3" type="ORF">AUJ27_02620</name>
</gene>
<keyword evidence="1" id="KW-0175">Coiled coil</keyword>
<dbReference type="EMBL" id="MNUU01000049">
    <property type="protein sequence ID" value="OIO07359.1"/>
    <property type="molecule type" value="Genomic_DNA"/>
</dbReference>
<dbReference type="Proteomes" id="UP000183192">
    <property type="component" value="Unassembled WGS sequence"/>
</dbReference>
<evidence type="ECO:0000259" key="2">
    <source>
        <dbReference type="Pfam" id="PF10543"/>
    </source>
</evidence>
<dbReference type="Pfam" id="PF10543">
    <property type="entry name" value="ORF6N"/>
    <property type="match status" value="1"/>
</dbReference>
<evidence type="ECO:0000256" key="1">
    <source>
        <dbReference type="SAM" id="Coils"/>
    </source>
</evidence>
<proteinExistence type="predicted"/>
<protein>
    <recommendedName>
        <fullName evidence="2">KilA-N DNA-binding domain-containing protein</fullName>
    </recommendedName>
</protein>
<evidence type="ECO:0000313" key="4">
    <source>
        <dbReference type="Proteomes" id="UP000183192"/>
    </source>
</evidence>
<name>A0A1J4TAW1_9BACT</name>
<feature type="domain" description="KilA-N DNA-binding" evidence="2">
    <location>
        <begin position="12"/>
        <end position="96"/>
    </location>
</feature>
<comment type="caution">
    <text evidence="3">The sequence shown here is derived from an EMBL/GenBank/DDBJ whole genome shotgun (WGS) entry which is preliminary data.</text>
</comment>
<sequence length="176" mass="20675">MADIILQEKIRNKILLIREQRVMLDRDLAEFYGVETKVLNQAVKRNIERFPGDFMFQLTEDEFKNLRSQIVTSNSGGQRYRPYVFTEMGIAMLSSILRSKKAIQINIAIMRVFVMVSRIINSSQDLAEKINELENKYNKHDKNIKDIFSALHILLKNKEEEGLNKKEIGFNYEEEK</sequence>
<reference evidence="3 4" key="1">
    <citation type="journal article" date="2016" name="Environ. Microbiol.">
        <title>Genomic resolution of a cold subsurface aquifer community provides metabolic insights for novel microbes adapted to high CO concentrations.</title>
        <authorList>
            <person name="Probst A.J."/>
            <person name="Castelle C.J."/>
            <person name="Singh A."/>
            <person name="Brown C.T."/>
            <person name="Anantharaman K."/>
            <person name="Sharon I."/>
            <person name="Hug L.A."/>
            <person name="Burstein D."/>
            <person name="Emerson J.B."/>
            <person name="Thomas B.C."/>
            <person name="Banfield J.F."/>
        </authorList>
    </citation>
    <scope>NUCLEOTIDE SEQUENCE [LARGE SCALE GENOMIC DNA]</scope>
    <source>
        <strain evidence="3">CG1_02_37_44</strain>
    </source>
</reference>
<feature type="coiled-coil region" evidence="1">
    <location>
        <begin position="116"/>
        <end position="150"/>
    </location>
</feature>
<dbReference type="AlphaFoldDB" id="A0A1J4TAW1"/>
<dbReference type="InterPro" id="IPR018873">
    <property type="entry name" value="KilA-N_DNA-bd_domain"/>
</dbReference>
<dbReference type="STRING" id="1805146.AUJ27_02620"/>
<evidence type="ECO:0000313" key="3">
    <source>
        <dbReference type="EMBL" id="OIO07359.1"/>
    </source>
</evidence>
<accession>A0A1J4TAW1</accession>
<organism evidence="3 4">
    <name type="scientific">Candidatus Falkowbacteria bacterium CG1_02_37_44</name>
    <dbReference type="NCBI Taxonomy" id="1805146"/>
    <lineage>
        <taxon>Bacteria</taxon>
        <taxon>Candidatus Falkowiibacteriota</taxon>
    </lineage>
</organism>